<feature type="chain" id="PRO_5030693717" description="MORN repeat variant" evidence="1">
    <location>
        <begin position="19"/>
        <end position="241"/>
    </location>
</feature>
<name>A0A7Y0ANS9_9FLAO</name>
<evidence type="ECO:0008006" key="4">
    <source>
        <dbReference type="Google" id="ProtNLM"/>
    </source>
</evidence>
<keyword evidence="1" id="KW-0732">Signal</keyword>
<gene>
    <name evidence="2" type="ORF">HHL23_12525</name>
</gene>
<evidence type="ECO:0000313" key="3">
    <source>
        <dbReference type="Proteomes" id="UP000544054"/>
    </source>
</evidence>
<dbReference type="EMBL" id="JABBGI010000014">
    <property type="protein sequence ID" value="NML70625.1"/>
    <property type="molecule type" value="Genomic_DNA"/>
</dbReference>
<dbReference type="AlphaFoldDB" id="A0A7Y0ANS9"/>
<keyword evidence="3" id="KW-1185">Reference proteome</keyword>
<feature type="signal peptide" evidence="1">
    <location>
        <begin position="1"/>
        <end position="18"/>
    </location>
</feature>
<sequence length="241" mass="27993">MKKITLILLSLIISSCHSQDKDPNKNTPSKDIRKPKSLEIPVNQKTMETFTNEKFDIENYFKHYDKISRTYEHESSNGTKILEADFDDSYYATLITKNSLFATHKEYYKNGLLKSKWETFGEGGFIKGLRYEYDSKGKLIKVEDWDKPYKFTWEQVKKYIEQDLKLDLLKDKLGVGNNLEYPGYSFPTWSINYMGKYKEDPKGGLIRIMLNGTTGELLLVERQLGKGGDGTTVDILYKKKN</sequence>
<dbReference type="Proteomes" id="UP000544054">
    <property type="component" value="Unassembled WGS sequence"/>
</dbReference>
<accession>A0A7Y0ANS9</accession>
<evidence type="ECO:0000256" key="1">
    <source>
        <dbReference type="SAM" id="SignalP"/>
    </source>
</evidence>
<proteinExistence type="predicted"/>
<dbReference type="PROSITE" id="PS51257">
    <property type="entry name" value="PROKAR_LIPOPROTEIN"/>
    <property type="match status" value="1"/>
</dbReference>
<dbReference type="RefSeq" id="WP_169235145.1">
    <property type="nucleotide sequence ID" value="NZ_JABBGI010000014.1"/>
</dbReference>
<comment type="caution">
    <text evidence="2">The sequence shown here is derived from an EMBL/GenBank/DDBJ whole genome shotgun (WGS) entry which is preliminary data.</text>
</comment>
<reference evidence="2 3" key="1">
    <citation type="submission" date="2020-04" db="EMBL/GenBank/DDBJ databases">
        <title>Chryseobacterium sp. RP-3-3 sp. nov., isolated from Jeju soil.</title>
        <authorList>
            <person name="Dahal R.H."/>
        </authorList>
    </citation>
    <scope>NUCLEOTIDE SEQUENCE [LARGE SCALE GENOMIC DNA]</scope>
    <source>
        <strain evidence="2 3">RP-3-3</strain>
    </source>
</reference>
<organism evidence="2 3">
    <name type="scientific">Chryseobacterium antibioticum</name>
    <dbReference type="NCBI Taxonomy" id="2728847"/>
    <lineage>
        <taxon>Bacteria</taxon>
        <taxon>Pseudomonadati</taxon>
        <taxon>Bacteroidota</taxon>
        <taxon>Flavobacteriia</taxon>
        <taxon>Flavobacteriales</taxon>
        <taxon>Weeksellaceae</taxon>
        <taxon>Chryseobacterium group</taxon>
        <taxon>Chryseobacterium</taxon>
    </lineage>
</organism>
<evidence type="ECO:0000313" key="2">
    <source>
        <dbReference type="EMBL" id="NML70625.1"/>
    </source>
</evidence>
<protein>
    <recommendedName>
        <fullName evidence="4">MORN repeat variant</fullName>
    </recommendedName>
</protein>